<keyword evidence="1" id="KW-1133">Transmembrane helix</keyword>
<sequence length="146" mass="15349">MADVLNGKRPVAEQSTAELVQTASEQISRLVRDEIALAKAELAEKGKHAGIGIGLFGAGGVFVFYGVGAAIATLIIVFSLFLPLWLAALIWTVALFLVAGLLALFGKIQVTKAVPPEPKAAIESVKLDVDEVKQAVRTGRGAEPNE</sequence>
<dbReference type="RefSeq" id="WP_020517662.1">
    <property type="nucleotide sequence ID" value="NZ_JBIAZU010000006.1"/>
</dbReference>
<gene>
    <name evidence="2" type="ORF">ACFY35_35010</name>
</gene>
<evidence type="ECO:0000256" key="1">
    <source>
        <dbReference type="SAM" id="Phobius"/>
    </source>
</evidence>
<accession>A0ABW6WN84</accession>
<dbReference type="EMBL" id="JBIAZU010000006">
    <property type="protein sequence ID" value="MFF5294680.1"/>
    <property type="molecule type" value="Genomic_DNA"/>
</dbReference>
<organism evidence="2 3">
    <name type="scientific">Paractinoplanes globisporus</name>
    <dbReference type="NCBI Taxonomy" id="113565"/>
    <lineage>
        <taxon>Bacteria</taxon>
        <taxon>Bacillati</taxon>
        <taxon>Actinomycetota</taxon>
        <taxon>Actinomycetes</taxon>
        <taxon>Micromonosporales</taxon>
        <taxon>Micromonosporaceae</taxon>
        <taxon>Paractinoplanes</taxon>
    </lineage>
</organism>
<evidence type="ECO:0000313" key="2">
    <source>
        <dbReference type="EMBL" id="MFF5294680.1"/>
    </source>
</evidence>
<dbReference type="Proteomes" id="UP001602245">
    <property type="component" value="Unassembled WGS sequence"/>
</dbReference>
<proteinExistence type="predicted"/>
<feature type="transmembrane region" description="Helical" evidence="1">
    <location>
        <begin position="55"/>
        <end position="78"/>
    </location>
</feature>
<keyword evidence="1" id="KW-0812">Transmembrane</keyword>
<keyword evidence="3" id="KW-1185">Reference proteome</keyword>
<reference evidence="2 3" key="1">
    <citation type="submission" date="2024-10" db="EMBL/GenBank/DDBJ databases">
        <title>The Natural Products Discovery Center: Release of the First 8490 Sequenced Strains for Exploring Actinobacteria Biosynthetic Diversity.</title>
        <authorList>
            <person name="Kalkreuter E."/>
            <person name="Kautsar S.A."/>
            <person name="Yang D."/>
            <person name="Bader C.D."/>
            <person name="Teijaro C.N."/>
            <person name="Fluegel L."/>
            <person name="Davis C.M."/>
            <person name="Simpson J.R."/>
            <person name="Lauterbach L."/>
            <person name="Steele A.D."/>
            <person name="Gui C."/>
            <person name="Meng S."/>
            <person name="Li G."/>
            <person name="Viehrig K."/>
            <person name="Ye F."/>
            <person name="Su P."/>
            <person name="Kiefer A.F."/>
            <person name="Nichols A."/>
            <person name="Cepeda A.J."/>
            <person name="Yan W."/>
            <person name="Fan B."/>
            <person name="Jiang Y."/>
            <person name="Adhikari A."/>
            <person name="Zheng C.-J."/>
            <person name="Schuster L."/>
            <person name="Cowan T.M."/>
            <person name="Smanski M.J."/>
            <person name="Chevrette M.G."/>
            <person name="De Carvalho L.P.S."/>
            <person name="Shen B."/>
        </authorList>
    </citation>
    <scope>NUCLEOTIDE SEQUENCE [LARGE SCALE GENOMIC DNA]</scope>
    <source>
        <strain evidence="2 3">NPDC000087</strain>
    </source>
</reference>
<dbReference type="Pfam" id="PF07332">
    <property type="entry name" value="Phage_holin_3_6"/>
    <property type="match status" value="1"/>
</dbReference>
<protein>
    <submittedName>
        <fullName evidence="2">Phage holin family protein</fullName>
    </submittedName>
</protein>
<feature type="transmembrane region" description="Helical" evidence="1">
    <location>
        <begin position="84"/>
        <end position="105"/>
    </location>
</feature>
<name>A0ABW6WN84_9ACTN</name>
<evidence type="ECO:0000313" key="3">
    <source>
        <dbReference type="Proteomes" id="UP001602245"/>
    </source>
</evidence>
<keyword evidence="1" id="KW-0472">Membrane</keyword>
<dbReference type="InterPro" id="IPR009937">
    <property type="entry name" value="Phage_holin_3_6"/>
</dbReference>
<comment type="caution">
    <text evidence="2">The sequence shown here is derived from an EMBL/GenBank/DDBJ whole genome shotgun (WGS) entry which is preliminary data.</text>
</comment>